<evidence type="ECO:0000313" key="2">
    <source>
        <dbReference type="EMBL" id="GEN02060.1"/>
    </source>
</evidence>
<protein>
    <submittedName>
        <fullName evidence="2">Uncharacterized protein</fullName>
    </submittedName>
</protein>
<dbReference type="EMBL" id="BJXQ01000001">
    <property type="protein sequence ID" value="GEN02060.1"/>
    <property type="molecule type" value="Genomic_DNA"/>
</dbReference>
<comment type="caution">
    <text evidence="2">The sequence shown here is derived from an EMBL/GenBank/DDBJ whole genome shotgun (WGS) entry which is preliminary data.</text>
</comment>
<proteinExistence type="predicted"/>
<evidence type="ECO:0000313" key="3">
    <source>
        <dbReference type="Proteomes" id="UP000032673"/>
    </source>
</evidence>
<keyword evidence="3" id="KW-1185">Reference proteome</keyword>
<reference evidence="2 4" key="2">
    <citation type="submission" date="2019-07" db="EMBL/GenBank/DDBJ databases">
        <title>Whole genome shotgun sequence of Acetobacter indonesiensis NBRC 16471.</title>
        <authorList>
            <person name="Hosoyama A."/>
            <person name="Uohara A."/>
            <person name="Ohji S."/>
            <person name="Ichikawa N."/>
        </authorList>
    </citation>
    <scope>NUCLEOTIDE SEQUENCE [LARGE SCALE GENOMIC DNA]</scope>
    <source>
        <strain evidence="2 4">NBRC 16471</strain>
    </source>
</reference>
<dbReference type="Proteomes" id="UP000032673">
    <property type="component" value="Unassembled WGS sequence"/>
</dbReference>
<evidence type="ECO:0000313" key="1">
    <source>
        <dbReference type="EMBL" id="GAN62093.1"/>
    </source>
</evidence>
<dbReference type="Proteomes" id="UP000321104">
    <property type="component" value="Unassembled WGS sequence"/>
</dbReference>
<evidence type="ECO:0000313" key="4">
    <source>
        <dbReference type="Proteomes" id="UP000321104"/>
    </source>
</evidence>
<accession>A0A6N3T2A2</accession>
<sequence length="180" mass="19347">MNLARSAMSQTTLWHSGRDSSCSCCTVLTHPKLVYVTGMKEKALLFASGVLLLSGCKSAAQHARHDLVGLTRPELISCAGVPDAREDRDGQEVLVWKQDQNVDGGVSVSTPFLIGLSIAGRGTCHFVATIRDGKVRRISYTGPSQTLYGPLAACEPLVRDCEAYIRTERTQTQPTVAPSG</sequence>
<organism evidence="2 4">
    <name type="scientific">Acetobacter indonesiensis</name>
    <dbReference type="NCBI Taxonomy" id="104101"/>
    <lineage>
        <taxon>Bacteria</taxon>
        <taxon>Pseudomonadati</taxon>
        <taxon>Pseudomonadota</taxon>
        <taxon>Alphaproteobacteria</taxon>
        <taxon>Acetobacterales</taxon>
        <taxon>Acetobacteraceae</taxon>
        <taxon>Acetobacter</taxon>
    </lineage>
</organism>
<name>A0A6N3T2A2_9PROT</name>
<reference evidence="1 3" key="1">
    <citation type="submission" date="2012-11" db="EMBL/GenBank/DDBJ databases">
        <title>Whole genome sequence of Acetobacter indonesiensis 5H-1.</title>
        <authorList>
            <person name="Azuma Y."/>
            <person name="Higashiura N."/>
            <person name="Hirakawa H."/>
            <person name="Matsushita K."/>
        </authorList>
    </citation>
    <scope>NUCLEOTIDE SEQUENCE [LARGE SCALE GENOMIC DNA]</scope>
    <source>
        <strain evidence="1 3">5H-1</strain>
    </source>
</reference>
<gene>
    <name evidence="1" type="ORF">Abin_006_083</name>
    <name evidence="2" type="ORF">AIN02nite_00850</name>
</gene>
<dbReference type="AlphaFoldDB" id="A0A6N3T2A2"/>
<dbReference type="EMBL" id="BAMW01000006">
    <property type="protein sequence ID" value="GAN62093.1"/>
    <property type="molecule type" value="Genomic_DNA"/>
</dbReference>